<proteinExistence type="predicted"/>
<protein>
    <submittedName>
        <fullName evidence="1">Uncharacterized protein</fullName>
    </submittedName>
</protein>
<gene>
    <name evidence="1" type="ORF">GJE36_22820</name>
</gene>
<dbReference type="AlphaFoldDB" id="A0A5H8XAT0"/>
<name>A0A5H8XAT0_SALET</name>
<reference evidence="1" key="2">
    <citation type="submission" date="2019-06" db="EMBL/GenBank/DDBJ databases">
        <authorList>
            <consortium name="NCBI Pathogen Detection Project"/>
        </authorList>
    </citation>
    <scope>NUCLEOTIDE SEQUENCE</scope>
    <source>
        <strain evidence="1">Salmonella enterica</strain>
    </source>
</reference>
<comment type="caution">
    <text evidence="1">The sequence shown here is derived from an EMBL/GenBank/DDBJ whole genome shotgun (WGS) entry which is preliminary data.</text>
</comment>
<dbReference type="EMBL" id="DAAGLP010000027">
    <property type="protein sequence ID" value="HAB3566056.1"/>
    <property type="molecule type" value="Genomic_DNA"/>
</dbReference>
<evidence type="ECO:0000313" key="1">
    <source>
        <dbReference type="EMBL" id="HAB3566056.1"/>
    </source>
</evidence>
<sequence length="94" mass="10391">MKSLEIKYDDGKFTHLIVDGLKVDGLTAFKFSHVVGEELPTLSITTQISGKLTLSPEVSVAFDVQGDHETMEERIKAADKYGPNRIILVSGTRR</sequence>
<organism evidence="1">
    <name type="scientific">Salmonella enterica subsp. enterica serovar Heidelberg</name>
    <dbReference type="NCBI Taxonomy" id="611"/>
    <lineage>
        <taxon>Bacteria</taxon>
        <taxon>Pseudomonadati</taxon>
        <taxon>Pseudomonadota</taxon>
        <taxon>Gammaproteobacteria</taxon>
        <taxon>Enterobacterales</taxon>
        <taxon>Enterobacteriaceae</taxon>
        <taxon>Salmonella</taxon>
    </lineage>
</organism>
<dbReference type="RefSeq" id="WP_094790193.1">
    <property type="nucleotide sequence ID" value="NZ_JAGEOP010000025.1"/>
</dbReference>
<reference evidence="1" key="1">
    <citation type="journal article" date="2018" name="Genome Biol.">
        <title>SKESA: strategic k-mer extension for scrupulous assemblies.</title>
        <authorList>
            <person name="Souvorov A."/>
            <person name="Agarwala R."/>
            <person name="Lipman D.J."/>
        </authorList>
    </citation>
    <scope>NUCLEOTIDE SEQUENCE</scope>
    <source>
        <strain evidence="1">Salmonella enterica</strain>
    </source>
</reference>
<accession>A0A5H8XAT0</accession>